<reference evidence="1" key="1">
    <citation type="submission" date="2022-10" db="EMBL/GenBank/DDBJ databases">
        <title>Complete genome sequence of Agrobacterium salinitolerans CFBP5507.</title>
        <authorList>
            <person name="Tchabashvili S."/>
            <person name="Yen H.-C."/>
            <person name="Haryono M."/>
            <person name="Lin Y.-C."/>
            <person name="Lai E.-M."/>
            <person name="Kuo C.-H."/>
        </authorList>
    </citation>
    <scope>NUCLEOTIDE SEQUENCE</scope>
    <source>
        <strain evidence="1">CFBP5507</strain>
    </source>
</reference>
<accession>A0A4Z1QZ80</accession>
<evidence type="ECO:0000313" key="1">
    <source>
        <dbReference type="EMBL" id="UYZ08609.1"/>
    </source>
</evidence>
<dbReference type="KEGG" id="asal:CFBP5507_06290"/>
<dbReference type="Proteomes" id="UP000298735">
    <property type="component" value="Chromosome Circular"/>
</dbReference>
<name>A0A4Z1QZ80_9HYPH</name>
<dbReference type="AlphaFoldDB" id="A0A4Z1QZ80"/>
<organism evidence="1 2">
    <name type="scientific">Agrobacterium salinitolerans</name>
    <dbReference type="NCBI Taxonomy" id="1183413"/>
    <lineage>
        <taxon>Bacteria</taxon>
        <taxon>Pseudomonadati</taxon>
        <taxon>Pseudomonadota</taxon>
        <taxon>Alphaproteobacteria</taxon>
        <taxon>Hyphomicrobiales</taxon>
        <taxon>Rhizobiaceae</taxon>
        <taxon>Rhizobium/Agrobacterium group</taxon>
        <taxon>Agrobacterium</taxon>
    </lineage>
</organism>
<dbReference type="EMBL" id="CP109968">
    <property type="protein sequence ID" value="UYZ08609.1"/>
    <property type="molecule type" value="Genomic_DNA"/>
</dbReference>
<proteinExistence type="predicted"/>
<dbReference type="RefSeq" id="WP_137410384.1">
    <property type="nucleotide sequence ID" value="NZ_CP109968.1"/>
</dbReference>
<protein>
    <submittedName>
        <fullName evidence="1">Uncharacterized protein</fullName>
    </submittedName>
</protein>
<sequence>MADAIRDILIALAPIEYAVASHQACDSHLSRVVIASAKNADRVRDAAAELLKAIGYYNEIVSTIVRENIEGRLDG</sequence>
<evidence type="ECO:0000313" key="2">
    <source>
        <dbReference type="Proteomes" id="UP000298735"/>
    </source>
</evidence>
<gene>
    <name evidence="1" type="ORF">CFBP5507_06290</name>
</gene>